<dbReference type="InterPro" id="IPR014239">
    <property type="entry name" value="YpeB_PepSY1-2"/>
</dbReference>
<feature type="domain" description="Sporulation protein YpeB N-terminal" evidence="2">
    <location>
        <begin position="31"/>
        <end position="165"/>
    </location>
</feature>
<dbReference type="KEGG" id="pabs:JIR001_15430"/>
<dbReference type="Pfam" id="PF14620">
    <property type="entry name" value="YPEB_PepSY1-2"/>
    <property type="match status" value="1"/>
</dbReference>
<reference evidence="3" key="1">
    <citation type="journal article" date="2013" name="Int. J. Syst. Evol. Microbiol.">
        <title>Polycladomyces abyssicola gen. nov., sp. nov., a thermophilic filamentous bacterium isolated from hemipelagic sediment.</title>
        <authorList>
            <person name="Tsubouchi T."/>
            <person name="Shimane Y."/>
            <person name="Mori K."/>
            <person name="Usui K."/>
            <person name="Hiraki T."/>
            <person name="Tame A."/>
            <person name="Uematsu K."/>
            <person name="Maruyama T."/>
            <person name="Hatada Y."/>
        </authorList>
    </citation>
    <scope>NUCLEOTIDE SEQUENCE</scope>
    <source>
        <strain evidence="3">JIR-001</strain>
    </source>
</reference>
<keyword evidence="4" id="KW-1185">Reference proteome</keyword>
<protein>
    <submittedName>
        <fullName evidence="3">Germination protein YpeB</fullName>
    </submittedName>
</protein>
<dbReference type="EMBL" id="AP024601">
    <property type="protein sequence ID" value="BCU81760.1"/>
    <property type="molecule type" value="Genomic_DNA"/>
</dbReference>
<dbReference type="AlphaFoldDB" id="A0A8D5UH04"/>
<name>A0A8D5UH04_9BACL</name>
<gene>
    <name evidence="3" type="ORF">JIR001_15430</name>
</gene>
<evidence type="ECO:0000259" key="1">
    <source>
        <dbReference type="Pfam" id="PF14620"/>
    </source>
</evidence>
<accession>A0A8D5UH04</accession>
<dbReference type="NCBIfam" id="TIGR02889">
    <property type="entry name" value="spore_YpeB"/>
    <property type="match status" value="1"/>
</dbReference>
<dbReference type="InterPro" id="IPR048402">
    <property type="entry name" value="YpeB_N"/>
</dbReference>
<evidence type="ECO:0000259" key="2">
    <source>
        <dbReference type="Pfam" id="PF20769"/>
    </source>
</evidence>
<dbReference type="GO" id="GO:0009847">
    <property type="term" value="P:spore germination"/>
    <property type="evidence" value="ECO:0007669"/>
    <property type="project" value="InterPro"/>
</dbReference>
<evidence type="ECO:0000313" key="3">
    <source>
        <dbReference type="EMBL" id="BCU81760.1"/>
    </source>
</evidence>
<reference evidence="3" key="2">
    <citation type="journal article" date="2021" name="Microbiol. Resour. Announc.">
        <title>Complete Genome Sequence of Polycladomyces abyssicola JIR-001T, Isolated from Hemipelagic Sediment in Deep Seawater.</title>
        <authorList>
            <person name="Tsubouchi T."/>
            <person name="Kaneko Y."/>
        </authorList>
    </citation>
    <scope>NUCLEOTIDE SEQUENCE</scope>
    <source>
        <strain evidence="3">JIR-001</strain>
    </source>
</reference>
<proteinExistence type="predicted"/>
<dbReference type="Pfam" id="PF20769">
    <property type="entry name" value="YPEB_N"/>
    <property type="match status" value="1"/>
</dbReference>
<dbReference type="Proteomes" id="UP000677436">
    <property type="component" value="Chromosome"/>
</dbReference>
<sequence length="449" mass="51612">MYRRIAAILFPIAVIALIGTVVWGYQENQDKNAVLIKAENQYQRAFHELNFHMDQLQDELGKTLVLQTRPSMANCLTNVWRLTYAAQSDLAQLPLTLMPFNKTEDFLSKVGNFTFHIGLRDLDKQPLTDKEWGTLRALYERASQVQTDLQKVQSQVLSRNLRWMDVELAQATEGKKMDTTIIDGFRKVDNTMDAYSEVDWGPTIHNQEARKKQQYVRLPGKPATVQEVKNKLAFVLGRPTTRGIVVTENRKGDFQTYSARLKREDGHMVYADFTKKGGYLVWLMFDRPVERQRLSIGEAQQRAMRFLNRLGYPTMRAISYDSSQRTATFTFVHQERGALIYPESVTVKVALDNGEIMALQANDYVFNHPVMKQVYRPRLSAKQAEKAVNPRLNLEKSNLAVIYGEDGNPVLCYEFVGWLGDDQYRIFINADNGREEFVDKVKKADTTTL</sequence>
<dbReference type="RefSeq" id="WP_212774929.1">
    <property type="nucleotide sequence ID" value="NZ_AP024601.1"/>
</dbReference>
<feature type="domain" description="Sporulation protein YpeB PepSY1 and PepSY2" evidence="1">
    <location>
        <begin position="183"/>
        <end position="368"/>
    </location>
</feature>
<evidence type="ECO:0000313" key="4">
    <source>
        <dbReference type="Proteomes" id="UP000677436"/>
    </source>
</evidence>
<organism evidence="3 4">
    <name type="scientific">Polycladomyces abyssicola</name>
    <dbReference type="NCBI Taxonomy" id="1125966"/>
    <lineage>
        <taxon>Bacteria</taxon>
        <taxon>Bacillati</taxon>
        <taxon>Bacillota</taxon>
        <taxon>Bacilli</taxon>
        <taxon>Bacillales</taxon>
        <taxon>Thermoactinomycetaceae</taxon>
        <taxon>Polycladomyces</taxon>
    </lineage>
</organism>